<organism evidence="4 5">
    <name type="scientific">Acinetobacter guillouiae</name>
    <name type="common">Acinetobacter genomosp. 11</name>
    <dbReference type="NCBI Taxonomy" id="106649"/>
    <lineage>
        <taxon>Bacteria</taxon>
        <taxon>Pseudomonadati</taxon>
        <taxon>Pseudomonadota</taxon>
        <taxon>Gammaproteobacteria</taxon>
        <taxon>Moraxellales</taxon>
        <taxon>Moraxellaceae</taxon>
        <taxon>Acinetobacter</taxon>
    </lineage>
</organism>
<reference evidence="4" key="1">
    <citation type="submission" date="2021-07" db="EMBL/GenBank/DDBJ databases">
        <authorList>
            <person name="Fernandez M."/>
            <person name="Pereira P."/>
            <person name="Torres Tejerizo G.A."/>
            <person name="Gonzalez P."/>
            <person name="Agostini E."/>
        </authorList>
    </citation>
    <scope>NUCLEOTIDE SEQUENCE</scope>
    <source>
        <strain evidence="4">SFC 500-1A</strain>
    </source>
</reference>
<dbReference type="InterPro" id="IPR002168">
    <property type="entry name" value="Lipase_GDXG_HIS_AS"/>
</dbReference>
<dbReference type="PANTHER" id="PTHR48081:SF9">
    <property type="entry name" value="CARBOXYLESTERASE"/>
    <property type="match status" value="1"/>
</dbReference>
<keyword evidence="2 4" id="KW-0378">Hydrolase</keyword>
<evidence type="ECO:0000256" key="2">
    <source>
        <dbReference type="ARBA" id="ARBA00022801"/>
    </source>
</evidence>
<protein>
    <submittedName>
        <fullName evidence="4">Alpha/beta hydrolase</fullName>
    </submittedName>
</protein>
<feature type="domain" description="BD-FAE-like" evidence="3">
    <location>
        <begin position="67"/>
        <end position="251"/>
    </location>
</feature>
<dbReference type="PROSITE" id="PS01173">
    <property type="entry name" value="LIPASE_GDXG_HIS"/>
    <property type="match status" value="1"/>
</dbReference>
<comment type="caution">
    <text evidence="4">The sequence shown here is derived from an EMBL/GenBank/DDBJ whole genome shotgun (WGS) entry which is preliminary data.</text>
</comment>
<dbReference type="AlphaFoldDB" id="A0A8X8GEZ3"/>
<dbReference type="Gene3D" id="3.40.50.1820">
    <property type="entry name" value="alpha/beta hydrolase"/>
    <property type="match status" value="1"/>
</dbReference>
<gene>
    <name evidence="4" type="ORF">KW868_04145</name>
</gene>
<sequence>MLFNNRLKFLKVRFGKQFEQLKSQFKSHYQDFRLYDLGSITINGLTPKKGYSIQHNIAYGLKARQRLDLYISNKKQQNALILFVHGGAWSHGDKSAYKFVGEAFSRFGYNVAVLNYHLAPEHKFPSYIDDLAVALNYLEQQQARFGISMDKIALMGHSAGAFNIASLLYHPKHYQLAIKQNIKALIGIAGPYHFDYKGDALAENAFDQSIPYQQVMPYYFVEKNDVKHYLFLAENDQIVKAKNSLDFKQQLLEQGNHCEIYTIPKTGHISIMGSVSSLFSRFYKTRPEIIKVLNEAMKNA</sequence>
<name>A0A8X8GEZ3_ACIGI</name>
<dbReference type="InterPro" id="IPR050300">
    <property type="entry name" value="GDXG_lipolytic_enzyme"/>
</dbReference>
<dbReference type="Proteomes" id="UP000887320">
    <property type="component" value="Unassembled WGS sequence"/>
</dbReference>
<dbReference type="EMBL" id="JAHWXT010000001">
    <property type="protein sequence ID" value="MCF0263658.1"/>
    <property type="molecule type" value="Genomic_DNA"/>
</dbReference>
<evidence type="ECO:0000313" key="5">
    <source>
        <dbReference type="Proteomes" id="UP000887320"/>
    </source>
</evidence>
<evidence type="ECO:0000259" key="3">
    <source>
        <dbReference type="Pfam" id="PF20434"/>
    </source>
</evidence>
<proteinExistence type="inferred from homology"/>
<comment type="similarity">
    <text evidence="1">Belongs to the 'GDXG' lipolytic enzyme family.</text>
</comment>
<dbReference type="InterPro" id="IPR049492">
    <property type="entry name" value="BD-FAE-like_dom"/>
</dbReference>
<evidence type="ECO:0000313" key="4">
    <source>
        <dbReference type="EMBL" id="MCF0263658.1"/>
    </source>
</evidence>
<dbReference type="SUPFAM" id="SSF53474">
    <property type="entry name" value="alpha/beta-Hydrolases"/>
    <property type="match status" value="1"/>
</dbReference>
<dbReference type="GO" id="GO:0016787">
    <property type="term" value="F:hydrolase activity"/>
    <property type="evidence" value="ECO:0007669"/>
    <property type="project" value="UniProtKB-KW"/>
</dbReference>
<dbReference type="RefSeq" id="WP_234622777.1">
    <property type="nucleotide sequence ID" value="NZ_JAHWXT010000001.1"/>
</dbReference>
<dbReference type="Pfam" id="PF20434">
    <property type="entry name" value="BD-FAE"/>
    <property type="match status" value="1"/>
</dbReference>
<evidence type="ECO:0000256" key="1">
    <source>
        <dbReference type="ARBA" id="ARBA00010515"/>
    </source>
</evidence>
<accession>A0A8X8GEZ3</accession>
<dbReference type="InterPro" id="IPR029058">
    <property type="entry name" value="AB_hydrolase_fold"/>
</dbReference>
<dbReference type="PANTHER" id="PTHR48081">
    <property type="entry name" value="AB HYDROLASE SUPERFAMILY PROTEIN C4A8.06C"/>
    <property type="match status" value="1"/>
</dbReference>